<gene>
    <name evidence="2" type="ORF">VNO77_20348</name>
</gene>
<evidence type="ECO:0000256" key="1">
    <source>
        <dbReference type="SAM" id="SignalP"/>
    </source>
</evidence>
<dbReference type="AlphaFoldDB" id="A0AAN9LU85"/>
<accession>A0AAN9LU85</accession>
<evidence type="ECO:0000313" key="2">
    <source>
        <dbReference type="EMBL" id="KAK7339668.1"/>
    </source>
</evidence>
<organism evidence="2 3">
    <name type="scientific">Canavalia gladiata</name>
    <name type="common">Sword bean</name>
    <name type="synonym">Dolichos gladiatus</name>
    <dbReference type="NCBI Taxonomy" id="3824"/>
    <lineage>
        <taxon>Eukaryota</taxon>
        <taxon>Viridiplantae</taxon>
        <taxon>Streptophyta</taxon>
        <taxon>Embryophyta</taxon>
        <taxon>Tracheophyta</taxon>
        <taxon>Spermatophyta</taxon>
        <taxon>Magnoliopsida</taxon>
        <taxon>eudicotyledons</taxon>
        <taxon>Gunneridae</taxon>
        <taxon>Pentapetalae</taxon>
        <taxon>rosids</taxon>
        <taxon>fabids</taxon>
        <taxon>Fabales</taxon>
        <taxon>Fabaceae</taxon>
        <taxon>Papilionoideae</taxon>
        <taxon>50 kb inversion clade</taxon>
        <taxon>NPAAA clade</taxon>
        <taxon>indigoferoid/millettioid clade</taxon>
        <taxon>Phaseoleae</taxon>
        <taxon>Canavalia</taxon>
    </lineage>
</organism>
<keyword evidence="3" id="KW-1185">Reference proteome</keyword>
<sequence length="82" mass="8931">MMTKMDTPRKSAVKFAFMLLFIVIASDMCKKSEARLGGVVNFRCSSDENCQLRGPNSGGCKCVDTWCSCAGDPPLIANNIHI</sequence>
<keyword evidence="1" id="KW-0732">Signal</keyword>
<feature type="signal peptide" evidence="1">
    <location>
        <begin position="1"/>
        <end position="34"/>
    </location>
</feature>
<reference evidence="2 3" key="1">
    <citation type="submission" date="2024-01" db="EMBL/GenBank/DDBJ databases">
        <title>The genomes of 5 underutilized Papilionoideae crops provide insights into root nodulation and disease resistanc.</title>
        <authorList>
            <person name="Jiang F."/>
        </authorList>
    </citation>
    <scope>NUCLEOTIDE SEQUENCE [LARGE SCALE GENOMIC DNA]</scope>
    <source>
        <strain evidence="2">LVBAO_FW01</strain>
        <tissue evidence="2">Leaves</tissue>
    </source>
</reference>
<feature type="chain" id="PRO_5043055244" evidence="1">
    <location>
        <begin position="35"/>
        <end position="82"/>
    </location>
</feature>
<proteinExistence type="predicted"/>
<dbReference type="Proteomes" id="UP001367508">
    <property type="component" value="Unassembled WGS sequence"/>
</dbReference>
<protein>
    <submittedName>
        <fullName evidence="2">Uncharacterized protein</fullName>
    </submittedName>
</protein>
<comment type="caution">
    <text evidence="2">The sequence shown here is derived from an EMBL/GenBank/DDBJ whole genome shotgun (WGS) entry which is preliminary data.</text>
</comment>
<name>A0AAN9LU85_CANGL</name>
<evidence type="ECO:0000313" key="3">
    <source>
        <dbReference type="Proteomes" id="UP001367508"/>
    </source>
</evidence>
<dbReference type="EMBL" id="JAYMYQ010000004">
    <property type="protein sequence ID" value="KAK7339668.1"/>
    <property type="molecule type" value="Genomic_DNA"/>
</dbReference>